<dbReference type="PROSITE" id="PS51479">
    <property type="entry name" value="ZF_RTR1"/>
    <property type="match status" value="1"/>
</dbReference>
<evidence type="ECO:0000256" key="2">
    <source>
        <dbReference type="ARBA" id="ARBA00005676"/>
    </source>
</evidence>
<keyword evidence="4 12" id="KW-0863">Zinc-finger</keyword>
<evidence type="ECO:0000313" key="15">
    <source>
        <dbReference type="Proteomes" id="UP000076863"/>
    </source>
</evidence>
<evidence type="ECO:0000256" key="11">
    <source>
        <dbReference type="PROSITE-ProRule" id="PRU00812"/>
    </source>
</evidence>
<comment type="function">
    <text evidence="12">Putative RNA polymerase II subunit B1 C-terminal domain (CTD) phosphatase involved in RNA polymerase II transcription regulation.</text>
</comment>
<evidence type="ECO:0000256" key="1">
    <source>
        <dbReference type="ARBA" id="ARBA00004123"/>
    </source>
</evidence>
<evidence type="ECO:0000256" key="6">
    <source>
        <dbReference type="ARBA" id="ARBA00022833"/>
    </source>
</evidence>
<keyword evidence="3 12" id="KW-0479">Metal-binding</keyword>
<reference evidence="14 15" key="1">
    <citation type="journal article" date="2016" name="Genome Biol. Evol.">
        <title>Divergent and convergent evolution of fungal pathogenicity.</title>
        <authorList>
            <person name="Shang Y."/>
            <person name="Xiao G."/>
            <person name="Zheng P."/>
            <person name="Cen K."/>
            <person name="Zhan S."/>
            <person name="Wang C."/>
        </authorList>
    </citation>
    <scope>NUCLEOTIDE SEQUENCE [LARGE SCALE GENOMIC DNA]</scope>
    <source>
        <strain evidence="14 15">RCEF 3172</strain>
    </source>
</reference>
<comment type="subcellular location">
    <subcellularLocation>
        <location evidence="1 12">Nucleus</location>
    </subcellularLocation>
</comment>
<keyword evidence="6 12" id="KW-0862">Zinc</keyword>
<evidence type="ECO:0000259" key="13">
    <source>
        <dbReference type="PROSITE" id="PS51479"/>
    </source>
</evidence>
<organism evidence="14 15">
    <name type="scientific">Beauveria brongniartii RCEF 3172</name>
    <dbReference type="NCBI Taxonomy" id="1081107"/>
    <lineage>
        <taxon>Eukaryota</taxon>
        <taxon>Fungi</taxon>
        <taxon>Dikarya</taxon>
        <taxon>Ascomycota</taxon>
        <taxon>Pezizomycotina</taxon>
        <taxon>Sordariomycetes</taxon>
        <taxon>Hypocreomycetidae</taxon>
        <taxon>Hypocreales</taxon>
        <taxon>Cordycipitaceae</taxon>
        <taxon>Beauveria</taxon>
        <taxon>Beauveria brongniartii</taxon>
    </lineage>
</organism>
<evidence type="ECO:0000256" key="10">
    <source>
        <dbReference type="ARBA" id="ARBA00048336"/>
    </source>
</evidence>
<sequence length="278" mass="30311">MESKIKELRGILKDSAAAQRAADPREIAMQHARVVQHRKDLEAEILDSLILLSEYPLVRGPSYSASRPASSDAAGFQTLVRLFQPSDYDDLVEERHVNGLCGYTLCARPHRDTGPGGEWTITRGGHIVKRRDVERWCSQACARRALYVKVQLSETAAWERAGIAEIRIDLLDEGRLDNADDVDAAAGMLANLQIEEQERRSRDAAAAAAAAALALERGDRPEGGGGGLAAGKQRVQVSLKERETQMPDVGNLRIGDGGDDDHLLVEGHRVGLGESAYR</sequence>
<comment type="catalytic activity">
    <reaction evidence="9 12">
        <text>O-phospho-L-seryl-[protein] + H2O = L-seryl-[protein] + phosphate</text>
        <dbReference type="Rhea" id="RHEA:20629"/>
        <dbReference type="Rhea" id="RHEA-COMP:9863"/>
        <dbReference type="Rhea" id="RHEA-COMP:11604"/>
        <dbReference type="ChEBI" id="CHEBI:15377"/>
        <dbReference type="ChEBI" id="CHEBI:29999"/>
        <dbReference type="ChEBI" id="CHEBI:43474"/>
        <dbReference type="ChEBI" id="CHEBI:83421"/>
        <dbReference type="EC" id="3.1.3.16"/>
    </reaction>
</comment>
<dbReference type="Gene3D" id="1.25.40.820">
    <property type="match status" value="1"/>
</dbReference>
<dbReference type="InterPro" id="IPR039693">
    <property type="entry name" value="Rtr1/RPAP2"/>
</dbReference>
<comment type="catalytic activity">
    <reaction evidence="10 12">
        <text>O-phospho-L-threonyl-[protein] + H2O = L-threonyl-[protein] + phosphate</text>
        <dbReference type="Rhea" id="RHEA:47004"/>
        <dbReference type="Rhea" id="RHEA-COMP:11060"/>
        <dbReference type="Rhea" id="RHEA-COMP:11605"/>
        <dbReference type="ChEBI" id="CHEBI:15377"/>
        <dbReference type="ChEBI" id="CHEBI:30013"/>
        <dbReference type="ChEBI" id="CHEBI:43474"/>
        <dbReference type="ChEBI" id="CHEBI:61977"/>
        <dbReference type="EC" id="3.1.3.16"/>
    </reaction>
</comment>
<keyword evidence="5 12" id="KW-0378">Hydrolase</keyword>
<comment type="caution">
    <text evidence="14">The sequence shown here is derived from an EMBL/GenBank/DDBJ whole genome shotgun (WGS) entry which is preliminary data.</text>
</comment>
<evidence type="ECO:0000256" key="7">
    <source>
        <dbReference type="ARBA" id="ARBA00022912"/>
    </source>
</evidence>
<accession>A0A167EFY3</accession>
<evidence type="ECO:0000256" key="8">
    <source>
        <dbReference type="ARBA" id="ARBA00023242"/>
    </source>
</evidence>
<dbReference type="AlphaFoldDB" id="A0A167EFY3"/>
<name>A0A167EFY3_9HYPO</name>
<gene>
    <name evidence="14" type="ORF">BBO_04218</name>
</gene>
<evidence type="ECO:0000256" key="4">
    <source>
        <dbReference type="ARBA" id="ARBA00022771"/>
    </source>
</evidence>
<dbReference type="InterPro" id="IPR038534">
    <property type="entry name" value="Rtr1/RPAP2_sf"/>
</dbReference>
<dbReference type="InterPro" id="IPR007308">
    <property type="entry name" value="Rtr1/RPAP2_dom"/>
</dbReference>
<dbReference type="PANTHER" id="PTHR14732:SF0">
    <property type="entry name" value="RNA POLYMERASE II SUBUNIT B1 CTD PHOSPHATASE RPAP2-RELATED"/>
    <property type="match status" value="1"/>
</dbReference>
<dbReference type="Pfam" id="PF04181">
    <property type="entry name" value="RPAP2_Rtr1"/>
    <property type="match status" value="1"/>
</dbReference>
<comment type="similarity">
    <text evidence="2 11 12">Belongs to the RPAP2 family.</text>
</comment>
<dbReference type="GO" id="GO:0005737">
    <property type="term" value="C:cytoplasm"/>
    <property type="evidence" value="ECO:0007669"/>
    <property type="project" value="TreeGrafter"/>
</dbReference>
<keyword evidence="8 12" id="KW-0539">Nucleus</keyword>
<protein>
    <recommendedName>
        <fullName evidence="12">RNA polymerase II subunit B1 CTD phosphatase RPAP2 homolog</fullName>
        <ecNumber evidence="12">3.1.3.16</ecNumber>
    </recommendedName>
</protein>
<evidence type="ECO:0000256" key="3">
    <source>
        <dbReference type="ARBA" id="ARBA00022723"/>
    </source>
</evidence>
<keyword evidence="7 12" id="KW-0904">Protein phosphatase</keyword>
<keyword evidence="15" id="KW-1185">Reference proteome</keyword>
<evidence type="ECO:0000313" key="14">
    <source>
        <dbReference type="EMBL" id="OAA43862.1"/>
    </source>
</evidence>
<evidence type="ECO:0000256" key="5">
    <source>
        <dbReference type="ARBA" id="ARBA00022801"/>
    </source>
</evidence>
<evidence type="ECO:0000256" key="9">
    <source>
        <dbReference type="ARBA" id="ARBA00047761"/>
    </source>
</evidence>
<proteinExistence type="inferred from homology"/>
<dbReference type="OrthoDB" id="2590500at2759"/>
<dbReference type="PANTHER" id="PTHR14732">
    <property type="entry name" value="RNA POLYMERASE II SUBUNIT B1 CTD PHOSPHATASE RPAP2-RELATED"/>
    <property type="match status" value="1"/>
</dbReference>
<dbReference type="GO" id="GO:0043175">
    <property type="term" value="F:RNA polymerase core enzyme binding"/>
    <property type="evidence" value="ECO:0007669"/>
    <property type="project" value="UniProtKB-UniRule"/>
</dbReference>
<dbReference type="GO" id="GO:0005634">
    <property type="term" value="C:nucleus"/>
    <property type="evidence" value="ECO:0007669"/>
    <property type="project" value="UniProtKB-SubCell"/>
</dbReference>
<dbReference type="GO" id="GO:0008420">
    <property type="term" value="F:RNA polymerase II CTD heptapeptide repeat phosphatase activity"/>
    <property type="evidence" value="ECO:0007669"/>
    <property type="project" value="UniProtKB-UniRule"/>
</dbReference>
<feature type="domain" description="RTR1-type" evidence="13">
    <location>
        <begin position="78"/>
        <end position="161"/>
    </location>
</feature>
<dbReference type="EC" id="3.1.3.16" evidence="12"/>
<dbReference type="GO" id="GO:0008270">
    <property type="term" value="F:zinc ion binding"/>
    <property type="evidence" value="ECO:0007669"/>
    <property type="project" value="UniProtKB-KW"/>
</dbReference>
<dbReference type="EMBL" id="AZHA01000011">
    <property type="protein sequence ID" value="OAA43862.1"/>
    <property type="molecule type" value="Genomic_DNA"/>
</dbReference>
<dbReference type="Proteomes" id="UP000076863">
    <property type="component" value="Unassembled WGS sequence"/>
</dbReference>
<evidence type="ECO:0000256" key="12">
    <source>
        <dbReference type="RuleBase" id="RU367080"/>
    </source>
</evidence>